<organism evidence="1 2">
    <name type="scientific">Gossypium barbadense</name>
    <name type="common">Sea Island cotton</name>
    <name type="synonym">Hibiscus barbadensis</name>
    <dbReference type="NCBI Taxonomy" id="3634"/>
    <lineage>
        <taxon>Eukaryota</taxon>
        <taxon>Viridiplantae</taxon>
        <taxon>Streptophyta</taxon>
        <taxon>Embryophyta</taxon>
        <taxon>Tracheophyta</taxon>
        <taxon>Spermatophyta</taxon>
        <taxon>Magnoliopsida</taxon>
        <taxon>eudicotyledons</taxon>
        <taxon>Gunneridae</taxon>
        <taxon>Pentapetalae</taxon>
        <taxon>rosids</taxon>
        <taxon>malvids</taxon>
        <taxon>Malvales</taxon>
        <taxon>Malvaceae</taxon>
        <taxon>Malvoideae</taxon>
        <taxon>Gossypium</taxon>
    </lineage>
</organism>
<gene>
    <name evidence="1" type="ORF">GOBAR_AA15203</name>
</gene>
<accession>A0A2P5XQ85</accession>
<name>A0A2P5XQ85_GOSBA</name>
<dbReference type="Proteomes" id="UP000239757">
    <property type="component" value="Unassembled WGS sequence"/>
</dbReference>
<sequence length="116" mass="13116">MLDEVRGRVAWLFRPALPLPSRGFLYECKRKKARSQFPDEHRVKLLTESLGELGSRPLNKIGISLNNSKFGINDGKCSAVGKKELLPGHYQVHRKKRIPCFKGRKLSGRGGGDRLF</sequence>
<dbReference type="EMBL" id="KZ664456">
    <property type="protein sequence ID" value="PPS05454.1"/>
    <property type="molecule type" value="Genomic_DNA"/>
</dbReference>
<reference evidence="1 2" key="1">
    <citation type="submission" date="2015-01" db="EMBL/GenBank/DDBJ databases">
        <title>Genome of allotetraploid Gossypium barbadense reveals genomic plasticity and fiber elongation in cotton evolution.</title>
        <authorList>
            <person name="Chen X."/>
            <person name="Liu X."/>
            <person name="Zhao B."/>
            <person name="Zheng H."/>
            <person name="Hu Y."/>
            <person name="Lu G."/>
            <person name="Yang C."/>
            <person name="Chen J."/>
            <person name="Shan C."/>
            <person name="Zhang L."/>
            <person name="Zhou Y."/>
            <person name="Wang L."/>
            <person name="Guo W."/>
            <person name="Bai Y."/>
            <person name="Ruan J."/>
            <person name="Shangguan X."/>
            <person name="Mao Y."/>
            <person name="Jiang J."/>
            <person name="Zhu Y."/>
            <person name="Lei J."/>
            <person name="Kang H."/>
            <person name="Chen S."/>
            <person name="He X."/>
            <person name="Wang R."/>
            <person name="Wang Y."/>
            <person name="Chen J."/>
            <person name="Wang L."/>
            <person name="Yu S."/>
            <person name="Wang B."/>
            <person name="Wei J."/>
            <person name="Song S."/>
            <person name="Lu X."/>
            <person name="Gao Z."/>
            <person name="Gu W."/>
            <person name="Deng X."/>
            <person name="Ma D."/>
            <person name="Wang S."/>
            <person name="Liang W."/>
            <person name="Fang L."/>
            <person name="Cai C."/>
            <person name="Zhu X."/>
            <person name="Zhou B."/>
            <person name="Zhang Y."/>
            <person name="Chen Z."/>
            <person name="Xu S."/>
            <person name="Zhu R."/>
            <person name="Wang S."/>
            <person name="Zhang T."/>
            <person name="Zhao G."/>
        </authorList>
    </citation>
    <scope>NUCLEOTIDE SEQUENCE [LARGE SCALE GENOMIC DNA]</scope>
    <source>
        <strain evidence="2">cv. Xinhai21</strain>
        <tissue evidence="1">Leaf</tissue>
    </source>
</reference>
<evidence type="ECO:0000313" key="1">
    <source>
        <dbReference type="EMBL" id="PPS05454.1"/>
    </source>
</evidence>
<evidence type="ECO:0000313" key="2">
    <source>
        <dbReference type="Proteomes" id="UP000239757"/>
    </source>
</evidence>
<protein>
    <submittedName>
        <fullName evidence="1">Uncharacterized protein</fullName>
    </submittedName>
</protein>
<dbReference type="AlphaFoldDB" id="A0A2P5XQ85"/>
<proteinExistence type="predicted"/>